<organism evidence="2">
    <name type="scientific">Ensete ventricosum</name>
    <name type="common">Abyssinian banana</name>
    <name type="synonym">Musa ensete</name>
    <dbReference type="NCBI Taxonomy" id="4639"/>
    <lineage>
        <taxon>Eukaryota</taxon>
        <taxon>Viridiplantae</taxon>
        <taxon>Streptophyta</taxon>
        <taxon>Embryophyta</taxon>
        <taxon>Tracheophyta</taxon>
        <taxon>Spermatophyta</taxon>
        <taxon>Magnoliopsida</taxon>
        <taxon>Liliopsida</taxon>
        <taxon>Zingiberales</taxon>
        <taxon>Musaceae</taxon>
        <taxon>Ensete</taxon>
    </lineage>
</organism>
<evidence type="ECO:0000313" key="2">
    <source>
        <dbReference type="EMBL" id="RZR70766.1"/>
    </source>
</evidence>
<feature type="compositionally biased region" description="Basic residues" evidence="1">
    <location>
        <begin position="35"/>
        <end position="71"/>
    </location>
</feature>
<accession>A0A445M947</accession>
<name>A0A445M947_ENSVE</name>
<protein>
    <submittedName>
        <fullName evidence="2">Uncharacterized protein</fullName>
    </submittedName>
</protein>
<gene>
    <name evidence="2" type="ORF">BHM03_00001346</name>
</gene>
<sequence>MRTGRYRAVSPKGGRQQLIEGKIDRRRSISAVGSRLRRNREGKKKKKKKKRKRRKKKKKRRRKGTSSRPRSRVVATLAPRAIATHGSLITIFMVGKLDNVGGNLITEPLSLYVEDESETNGRRMTLFGLALRFRPMSATSEKSPTERDPLSIFDLARLLARAAAASCAPPIYSKPLLGSRLHLLQYAEGEDGTVVMEVAEGEGEGDCPL</sequence>
<dbReference type="Proteomes" id="UP000290560">
    <property type="component" value="Unassembled WGS sequence"/>
</dbReference>
<feature type="region of interest" description="Disordered" evidence="1">
    <location>
        <begin position="1"/>
        <end position="73"/>
    </location>
</feature>
<reference evidence="2" key="1">
    <citation type="journal article" date="2018" name="Data Brief">
        <title>Genome sequence data from 17 accessions of Ensete ventricosum, a staple food crop for millions in Ethiopia.</title>
        <authorList>
            <person name="Yemataw Z."/>
            <person name="Muzemil S."/>
            <person name="Ambachew D."/>
            <person name="Tripathi L."/>
            <person name="Tesfaye K."/>
            <person name="Chala A."/>
            <person name="Farbos A."/>
            <person name="O'Neill P."/>
            <person name="Moore K."/>
            <person name="Grant M."/>
            <person name="Studholme D.J."/>
        </authorList>
    </citation>
    <scope>NUCLEOTIDE SEQUENCE [LARGE SCALE GENOMIC DNA]</scope>
    <source>
        <tissue evidence="2">Leaf</tissue>
    </source>
</reference>
<dbReference type="EMBL" id="KV875459">
    <property type="protein sequence ID" value="RZR70766.1"/>
    <property type="molecule type" value="Genomic_DNA"/>
</dbReference>
<evidence type="ECO:0000256" key="1">
    <source>
        <dbReference type="SAM" id="MobiDB-lite"/>
    </source>
</evidence>
<proteinExistence type="predicted"/>
<dbReference type="AlphaFoldDB" id="A0A445M947"/>